<dbReference type="NCBIfam" id="NF005995">
    <property type="entry name" value="PRK08119.1"/>
    <property type="match status" value="1"/>
</dbReference>
<dbReference type="GO" id="GO:0003774">
    <property type="term" value="F:cytoskeletal motor activity"/>
    <property type="evidence" value="ECO:0007669"/>
    <property type="project" value="InterPro"/>
</dbReference>
<evidence type="ECO:0000256" key="4">
    <source>
        <dbReference type="ARBA" id="ARBA00022500"/>
    </source>
</evidence>
<keyword evidence="5" id="KW-0283">Flagellar rotation</keyword>
<dbReference type="GO" id="GO:0016787">
    <property type="term" value="F:hydrolase activity"/>
    <property type="evidence" value="ECO:0007669"/>
    <property type="project" value="InterPro"/>
</dbReference>
<dbReference type="SUPFAM" id="SSF103039">
    <property type="entry name" value="CheC-like"/>
    <property type="match status" value="1"/>
</dbReference>
<evidence type="ECO:0000256" key="7">
    <source>
        <dbReference type="SAM" id="MobiDB-lite"/>
    </source>
</evidence>
<evidence type="ECO:0000259" key="8">
    <source>
        <dbReference type="Pfam" id="PF01052"/>
    </source>
</evidence>
<dbReference type="PRINTS" id="PR00956">
    <property type="entry name" value="FLGMOTORFLIN"/>
</dbReference>
<feature type="compositionally biased region" description="Low complexity" evidence="7">
    <location>
        <begin position="235"/>
        <end position="272"/>
    </location>
</feature>
<dbReference type="GO" id="GO:0071973">
    <property type="term" value="P:bacterial-type flagellum-dependent cell motility"/>
    <property type="evidence" value="ECO:0007669"/>
    <property type="project" value="InterPro"/>
</dbReference>
<feature type="domain" description="CheC-like protein" evidence="9">
    <location>
        <begin position="127"/>
        <end position="161"/>
    </location>
</feature>
<evidence type="ECO:0000313" key="11">
    <source>
        <dbReference type="Proteomes" id="UP000606720"/>
    </source>
</evidence>
<dbReference type="InterPro" id="IPR007597">
    <property type="entry name" value="CheC"/>
</dbReference>
<keyword evidence="10" id="KW-0966">Cell projection</keyword>
<keyword evidence="11" id="KW-1185">Reference proteome</keyword>
<dbReference type="AlphaFoldDB" id="A0A923LLV7"/>
<dbReference type="PANTHER" id="PTHR43484">
    <property type="match status" value="1"/>
</dbReference>
<evidence type="ECO:0000256" key="6">
    <source>
        <dbReference type="ARBA" id="ARBA00023136"/>
    </source>
</evidence>
<dbReference type="Proteomes" id="UP000606720">
    <property type="component" value="Unassembled WGS sequence"/>
</dbReference>
<keyword evidence="10" id="KW-0969">Cilium</keyword>
<feature type="region of interest" description="Disordered" evidence="7">
    <location>
        <begin position="235"/>
        <end position="276"/>
    </location>
</feature>
<evidence type="ECO:0000313" key="10">
    <source>
        <dbReference type="EMBL" id="MBC5713279.1"/>
    </source>
</evidence>
<comment type="similarity">
    <text evidence="2">Belongs to the FliN/MopA/SpaO family.</text>
</comment>
<dbReference type="Gene3D" id="3.40.1550.10">
    <property type="entry name" value="CheC-like"/>
    <property type="match status" value="1"/>
</dbReference>
<dbReference type="InterPro" id="IPR012826">
    <property type="entry name" value="FliN"/>
</dbReference>
<organism evidence="10 11">
    <name type="scientific">Roseburia zhanii</name>
    <dbReference type="NCBI Taxonomy" id="2763064"/>
    <lineage>
        <taxon>Bacteria</taxon>
        <taxon>Bacillati</taxon>
        <taxon>Bacillota</taxon>
        <taxon>Clostridia</taxon>
        <taxon>Lachnospirales</taxon>
        <taxon>Lachnospiraceae</taxon>
        <taxon>Roseburia</taxon>
    </lineage>
</organism>
<comment type="subcellular location">
    <subcellularLocation>
        <location evidence="1">Cell membrane</location>
        <topology evidence="1">Peripheral membrane protein</topology>
        <orientation evidence="1">Cytoplasmic side</orientation>
    </subcellularLocation>
</comment>
<evidence type="ECO:0000256" key="2">
    <source>
        <dbReference type="ARBA" id="ARBA00009226"/>
    </source>
</evidence>
<comment type="caution">
    <text evidence="10">The sequence shown here is derived from an EMBL/GenBank/DDBJ whole genome shotgun (WGS) entry which is preliminary data.</text>
</comment>
<dbReference type="InterPro" id="IPR028976">
    <property type="entry name" value="CheC-like_sf"/>
</dbReference>
<keyword evidence="4" id="KW-0145">Chemotaxis</keyword>
<dbReference type="NCBIfam" id="TIGR02480">
    <property type="entry name" value="fliN"/>
    <property type="match status" value="1"/>
</dbReference>
<name>A0A923LLV7_9FIRM</name>
<dbReference type="GO" id="GO:0005886">
    <property type="term" value="C:plasma membrane"/>
    <property type="evidence" value="ECO:0007669"/>
    <property type="project" value="UniProtKB-SubCell"/>
</dbReference>
<evidence type="ECO:0000256" key="5">
    <source>
        <dbReference type="ARBA" id="ARBA00022779"/>
    </source>
</evidence>
<dbReference type="Pfam" id="PF04509">
    <property type="entry name" value="CheC"/>
    <property type="match status" value="2"/>
</dbReference>
<evidence type="ECO:0000256" key="1">
    <source>
        <dbReference type="ARBA" id="ARBA00004413"/>
    </source>
</evidence>
<dbReference type="Pfam" id="PF01052">
    <property type="entry name" value="FliMN_C"/>
    <property type="match status" value="1"/>
</dbReference>
<dbReference type="InterPro" id="IPR001543">
    <property type="entry name" value="FliN-like_C"/>
</dbReference>
<dbReference type="PANTHER" id="PTHR43484:SF1">
    <property type="entry name" value="FLAGELLAR MOTOR SWITCH PROTEIN FLIN"/>
    <property type="match status" value="1"/>
</dbReference>
<dbReference type="GO" id="GO:0009425">
    <property type="term" value="C:bacterial-type flagellum basal body"/>
    <property type="evidence" value="ECO:0007669"/>
    <property type="project" value="InterPro"/>
</dbReference>
<dbReference type="SUPFAM" id="SSF101801">
    <property type="entry name" value="Surface presentation of antigens (SPOA)"/>
    <property type="match status" value="1"/>
</dbReference>
<dbReference type="Gene3D" id="2.30.330.10">
    <property type="entry name" value="SpoA-like"/>
    <property type="match status" value="1"/>
</dbReference>
<feature type="domain" description="CheC-like protein" evidence="9">
    <location>
        <begin position="31"/>
        <end position="66"/>
    </location>
</feature>
<keyword evidence="10" id="KW-0282">Flagellum</keyword>
<keyword evidence="6" id="KW-0472">Membrane</keyword>
<dbReference type="RefSeq" id="WP_186866251.1">
    <property type="nucleotide sequence ID" value="NZ_JACOPH010000002.1"/>
</dbReference>
<dbReference type="InterPro" id="IPR001172">
    <property type="entry name" value="FliN_T3SS_HrcQb"/>
</dbReference>
<accession>A0A923LLV7</accession>
<reference evidence="10" key="1">
    <citation type="submission" date="2020-08" db="EMBL/GenBank/DDBJ databases">
        <title>Genome public.</title>
        <authorList>
            <person name="Liu C."/>
            <person name="Sun Q."/>
        </authorList>
    </citation>
    <scope>NUCLEOTIDE SEQUENCE</scope>
    <source>
        <strain evidence="10">BX1005</strain>
    </source>
</reference>
<dbReference type="InterPro" id="IPR051469">
    <property type="entry name" value="FliN/MopA/SpaO"/>
</dbReference>
<gene>
    <name evidence="10" type="primary">fliY</name>
    <name evidence="10" type="ORF">H8S17_03480</name>
</gene>
<dbReference type="CDD" id="cd17907">
    <property type="entry name" value="FliY_FliN-Y"/>
    <property type="match status" value="1"/>
</dbReference>
<feature type="domain" description="Flagellar motor switch protein FliN-like C-terminal" evidence="8">
    <location>
        <begin position="304"/>
        <end position="374"/>
    </location>
</feature>
<evidence type="ECO:0000259" key="9">
    <source>
        <dbReference type="Pfam" id="PF04509"/>
    </source>
</evidence>
<protein>
    <submittedName>
        <fullName evidence="10">Flagellar motor switch phosphatase FliY</fullName>
    </submittedName>
</protein>
<dbReference type="EMBL" id="JACOPH010000002">
    <property type="protein sequence ID" value="MBC5713279.1"/>
    <property type="molecule type" value="Genomic_DNA"/>
</dbReference>
<proteinExistence type="inferred from homology"/>
<evidence type="ECO:0000256" key="3">
    <source>
        <dbReference type="ARBA" id="ARBA00022475"/>
    </source>
</evidence>
<sequence>MDGMLSQEEINALLNEPTGSGADEQPLSDAEKDAIGEVANISMGTAATTLFSLVNRKVEISTPVVSFATWEDIVAAYEKPCVFIKIAYTVGLDGSNILVLKENDVKVITDLMMGGDGTNTDGELGELHLSAISEAMNQMMGSAATSLSSMLNKMIDISPPEADVIDLTETVDEKAIDSFLSGQFVKISFRMEIGDLVDSQIMQLYPFSFAREMCSSISKNMEMDVNANATLENNSNTASAASQPTAAPRQEQPMTAQQMGQPMMGQQTMSQQPVMSQPVNVQPAQFQTFTQGMSPVLQSENIDLIMDVPLDVTVELGRTSKSIQEILDFTPGTIIELNKIAGEPIDILVNGKYVAKGEVVVIEENFGVRIAEIIK</sequence>
<keyword evidence="3" id="KW-1003">Cell membrane</keyword>
<dbReference type="GO" id="GO:0006935">
    <property type="term" value="P:chemotaxis"/>
    <property type="evidence" value="ECO:0007669"/>
    <property type="project" value="UniProtKB-KW"/>
</dbReference>
<dbReference type="InterPro" id="IPR036429">
    <property type="entry name" value="SpoA-like_sf"/>
</dbReference>